<dbReference type="EMBL" id="CAJVPK010001022">
    <property type="protein sequence ID" value="CAG8566024.1"/>
    <property type="molecule type" value="Genomic_DNA"/>
</dbReference>
<feature type="domain" description="Septin-type G" evidence="3">
    <location>
        <begin position="261"/>
        <end position="347"/>
    </location>
</feature>
<accession>A0A9N9BH32</accession>
<dbReference type="GO" id="GO:0005525">
    <property type="term" value="F:GTP binding"/>
    <property type="evidence" value="ECO:0007669"/>
    <property type="project" value="UniProtKB-KW"/>
</dbReference>
<evidence type="ECO:0000259" key="3">
    <source>
        <dbReference type="Pfam" id="PF00735"/>
    </source>
</evidence>
<protein>
    <submittedName>
        <fullName evidence="4">7893_t:CDS:1</fullName>
    </submittedName>
</protein>
<dbReference type="OrthoDB" id="2330053at2759"/>
<dbReference type="Proteomes" id="UP000789706">
    <property type="component" value="Unassembled WGS sequence"/>
</dbReference>
<feature type="compositionally biased region" description="Polar residues" evidence="2">
    <location>
        <begin position="27"/>
        <end position="43"/>
    </location>
</feature>
<keyword evidence="5" id="KW-1185">Reference proteome</keyword>
<proteinExistence type="inferred from homology"/>
<feature type="compositionally biased region" description="Polar residues" evidence="2">
    <location>
        <begin position="127"/>
        <end position="140"/>
    </location>
</feature>
<comment type="caution">
    <text evidence="4">The sequence shown here is derived from an EMBL/GenBank/DDBJ whole genome shotgun (WGS) entry which is preliminary data.</text>
</comment>
<sequence length="691" mass="79038">MEEEFEFFEPINTSITAPGRIKKHDNTSNVSSSLEEPTNTSKFNDFDHSFELIDSPTTSSNILHDLANVPKSKSVSIKEPPQENDDIEDLSNDKSLVFPTLSLIQNEGRGGSESDSDLSSDGSENSQAFGNEYENNPPSQRLSKLRDFKRHQFNFPVTVRIMYIGQNVPEQCKRRTFAKICESLSQIFWEEADGLIPPNDVGPEKRSIIGPVSKIPDDGKPHLEYYSDSGVALCEVDLTNGPCSRVFDYFQNQFSKTDSDTNFDINLVDLCIAFIPPDANNILPELLSTMKKLHDKVTLFPIIALQGKELYAQDEREEKRLKILKYFEDNGIEIFIWKADEMIEDVRDRWVETVYTKKILTVEDFVAFEAEYIYEDLQLLRTRAIEFKKERLRNERAKRRQQLCDKVASILKDIVIVGAILYIVYFSISSVWQYAEWSILPSDLAKSFQAVSRASLKTQDQNGPKTIHLDFGETEPLINVNQESSSRFVFDILNKDQLGNFRKENFDVVVTHNPPQVLGRSLVEDLGNGRYFFDIDTTGAQGEVKVEIKKNGQVVKEVPWSPMTKEGDKLDTSIITKTGDGWIYDTFNTFNEAATDINIKINSLYETVKNALYESAVYIGTEMLAISTYVGNQVTESAKNFWGIVKLWFPYALEKIKEFTNYTEVKFYYFVKRMRKGANRMGRIVMTQFGN</sequence>
<evidence type="ECO:0000256" key="1">
    <source>
        <dbReference type="RuleBase" id="RU004560"/>
    </source>
</evidence>
<dbReference type="InterPro" id="IPR027417">
    <property type="entry name" value="P-loop_NTPase"/>
</dbReference>
<feature type="region of interest" description="Disordered" evidence="2">
    <location>
        <begin position="17"/>
        <end position="46"/>
    </location>
</feature>
<feature type="region of interest" description="Disordered" evidence="2">
    <location>
        <begin position="104"/>
        <end position="140"/>
    </location>
</feature>
<keyword evidence="1" id="KW-0342">GTP-binding</keyword>
<keyword evidence="1" id="KW-0547">Nucleotide-binding</keyword>
<feature type="region of interest" description="Disordered" evidence="2">
    <location>
        <begin position="72"/>
        <end position="91"/>
    </location>
</feature>
<dbReference type="Gene3D" id="3.40.50.300">
    <property type="entry name" value="P-loop containing nucleotide triphosphate hydrolases"/>
    <property type="match status" value="1"/>
</dbReference>
<evidence type="ECO:0000256" key="2">
    <source>
        <dbReference type="SAM" id="MobiDB-lite"/>
    </source>
</evidence>
<evidence type="ECO:0000313" key="5">
    <source>
        <dbReference type="Proteomes" id="UP000789706"/>
    </source>
</evidence>
<gene>
    <name evidence="4" type="ORF">DEBURN_LOCUS7830</name>
</gene>
<feature type="compositionally biased region" description="Low complexity" evidence="2">
    <location>
        <begin position="117"/>
        <end position="126"/>
    </location>
</feature>
<comment type="similarity">
    <text evidence="1">Belongs to the TRAFAC class TrmE-Era-EngA-EngB-Septin-like GTPase superfamily. Septin GTPase family.</text>
</comment>
<organism evidence="4 5">
    <name type="scientific">Diversispora eburnea</name>
    <dbReference type="NCBI Taxonomy" id="1213867"/>
    <lineage>
        <taxon>Eukaryota</taxon>
        <taxon>Fungi</taxon>
        <taxon>Fungi incertae sedis</taxon>
        <taxon>Mucoromycota</taxon>
        <taxon>Glomeromycotina</taxon>
        <taxon>Glomeromycetes</taxon>
        <taxon>Diversisporales</taxon>
        <taxon>Diversisporaceae</taxon>
        <taxon>Diversispora</taxon>
    </lineage>
</organism>
<dbReference type="AlphaFoldDB" id="A0A9N9BH32"/>
<evidence type="ECO:0000313" key="4">
    <source>
        <dbReference type="EMBL" id="CAG8566024.1"/>
    </source>
</evidence>
<dbReference type="Pfam" id="PF00735">
    <property type="entry name" value="Septin"/>
    <property type="match status" value="1"/>
</dbReference>
<reference evidence="4" key="1">
    <citation type="submission" date="2021-06" db="EMBL/GenBank/DDBJ databases">
        <authorList>
            <person name="Kallberg Y."/>
            <person name="Tangrot J."/>
            <person name="Rosling A."/>
        </authorList>
    </citation>
    <scope>NUCLEOTIDE SEQUENCE</scope>
    <source>
        <strain evidence="4">AZ414A</strain>
    </source>
</reference>
<dbReference type="InterPro" id="IPR030379">
    <property type="entry name" value="G_SEPTIN_dom"/>
</dbReference>
<name>A0A9N9BH32_9GLOM</name>